<evidence type="ECO:0000256" key="5">
    <source>
        <dbReference type="ARBA" id="ARBA00023242"/>
    </source>
</evidence>
<comment type="caution">
    <text evidence="9">The sequence shown here is derived from an EMBL/GenBank/DDBJ whole genome shotgun (WGS) entry which is preliminary data.</text>
</comment>
<comment type="subcellular location">
    <subcellularLocation>
        <location evidence="2">Cytoplasm</location>
        <location evidence="2">Cytoskeleton</location>
        <location evidence="2">Microtubule organizing center</location>
        <location evidence="2">Centrosome</location>
    </subcellularLocation>
    <subcellularLocation>
        <location evidence="1">Nucleus</location>
    </subcellularLocation>
</comment>
<name>A0A6G0I8E0_LARCR</name>
<reference evidence="9 10" key="1">
    <citation type="submission" date="2019-07" db="EMBL/GenBank/DDBJ databases">
        <title>Chromosome genome assembly for large yellow croaker.</title>
        <authorList>
            <person name="Xiao S."/>
        </authorList>
    </citation>
    <scope>NUCLEOTIDE SEQUENCE [LARGE SCALE GENOMIC DNA]</scope>
    <source>
        <strain evidence="9">JMULYC20181020</strain>
        <tissue evidence="9">Muscle</tissue>
    </source>
</reference>
<dbReference type="PANTHER" id="PTHR24370">
    <property type="entry name" value="OPTICIN"/>
    <property type="match status" value="1"/>
</dbReference>
<keyword evidence="10" id="KW-1185">Reference proteome</keyword>
<evidence type="ECO:0000313" key="10">
    <source>
        <dbReference type="Proteomes" id="UP000424527"/>
    </source>
</evidence>
<dbReference type="GO" id="GO:0003682">
    <property type="term" value="F:chromatin binding"/>
    <property type="evidence" value="ECO:0007669"/>
    <property type="project" value="TreeGrafter"/>
</dbReference>
<feature type="compositionally biased region" description="Basic and acidic residues" evidence="6">
    <location>
        <begin position="208"/>
        <end position="225"/>
    </location>
</feature>
<protein>
    <submittedName>
        <fullName evidence="9">Leucine-rich repeat and WD repeat-containing protein 1 ORC-associated protein</fullName>
    </submittedName>
</protein>
<dbReference type="InterPro" id="IPR056160">
    <property type="entry name" value="WD_LRWD1"/>
</dbReference>
<dbReference type="Pfam" id="PF23211">
    <property type="entry name" value="LRR_LRWD1"/>
    <property type="match status" value="1"/>
</dbReference>
<dbReference type="InterPro" id="IPR052489">
    <property type="entry name" value="LRWD1"/>
</dbReference>
<keyword evidence="4" id="KW-0206">Cytoskeleton</keyword>
<keyword evidence="3" id="KW-0963">Cytoplasm</keyword>
<evidence type="ECO:0000313" key="9">
    <source>
        <dbReference type="EMBL" id="KAE8287694.1"/>
    </source>
</evidence>
<keyword evidence="5" id="KW-0539">Nucleus</keyword>
<dbReference type="InterPro" id="IPR032675">
    <property type="entry name" value="LRR_dom_sf"/>
</dbReference>
<dbReference type="PANTHER" id="PTHR24370:SF10">
    <property type="entry name" value="LEUCINE-RICH REPEAT AND WD REPEAT-CONTAINING PROTEIN 1"/>
    <property type="match status" value="1"/>
</dbReference>
<evidence type="ECO:0000259" key="8">
    <source>
        <dbReference type="Pfam" id="PF23215"/>
    </source>
</evidence>
<gene>
    <name evidence="9" type="ORF">D5F01_LYC13746</name>
</gene>
<feature type="region of interest" description="Disordered" evidence="6">
    <location>
        <begin position="208"/>
        <end position="339"/>
    </location>
</feature>
<accession>A0A6G0I8E0</accession>
<dbReference type="GO" id="GO:0005813">
    <property type="term" value="C:centrosome"/>
    <property type="evidence" value="ECO:0007669"/>
    <property type="project" value="UniProtKB-SubCell"/>
</dbReference>
<dbReference type="AlphaFoldDB" id="A0A6G0I8E0"/>
<proteinExistence type="predicted"/>
<evidence type="ECO:0000256" key="2">
    <source>
        <dbReference type="ARBA" id="ARBA00004300"/>
    </source>
</evidence>
<evidence type="ECO:0000256" key="3">
    <source>
        <dbReference type="ARBA" id="ARBA00022490"/>
    </source>
</evidence>
<dbReference type="GO" id="GO:0071169">
    <property type="term" value="P:establishment of protein localization to chromatin"/>
    <property type="evidence" value="ECO:0007669"/>
    <property type="project" value="TreeGrafter"/>
</dbReference>
<dbReference type="Proteomes" id="UP000424527">
    <property type="component" value="Unassembled WGS sequence"/>
</dbReference>
<feature type="domain" description="Leucine-rich repeat and WD repeat-containing protein 1 WD" evidence="8">
    <location>
        <begin position="345"/>
        <end position="386"/>
    </location>
</feature>
<evidence type="ECO:0000256" key="6">
    <source>
        <dbReference type="SAM" id="MobiDB-lite"/>
    </source>
</evidence>
<feature type="domain" description="Leucine-rich repeat and WD repeat-containing protein 1 LRR" evidence="7">
    <location>
        <begin position="7"/>
        <end position="197"/>
    </location>
</feature>
<dbReference type="InterPro" id="IPR056363">
    <property type="entry name" value="LRR_LRWD1_dom"/>
</dbReference>
<sequence>MEKITEKLLLERGSPKTNRLEQIKTLHLSKMGLKHQDLPVKLLSRLQSLEHWDLSGNRLQEFPKNLELPALRYLDLSDNQIEDVTTLKSLSGLEELKLEDNLYITVSDNYKLMVLLPNLRMYNGKDVSTTANHLRYVYTENLRTRIIAVWEKSFSLPDPITAQKMSTLEADFVSTARQQVKFGPSSVSDFTKWKVAIMAKEYFCSLTEPKEEPESKEATDTKLNCDVRSPTKRKPPMDSSISLTPLKILRTDPPAAEDSPRKSSLRLKPLIQTDEVRLSPRKRSQPPSTPTKGPTRPETPRRGSKVRQTKEDGAHVNQKEDVSRKELQRDADMQPTIKSCSKTQPVHLKPLHILQCHSKQNSSEDFSTQLWACAFQPPDATGAGGGDRLVATLWRRLSLCD</sequence>
<dbReference type="GO" id="GO:0006325">
    <property type="term" value="P:chromatin organization"/>
    <property type="evidence" value="ECO:0007669"/>
    <property type="project" value="TreeGrafter"/>
</dbReference>
<dbReference type="Gene3D" id="3.80.10.10">
    <property type="entry name" value="Ribonuclease Inhibitor"/>
    <property type="match status" value="1"/>
</dbReference>
<dbReference type="EMBL" id="REGW02000013">
    <property type="protein sequence ID" value="KAE8287694.1"/>
    <property type="molecule type" value="Genomic_DNA"/>
</dbReference>
<dbReference type="InterPro" id="IPR001611">
    <property type="entry name" value="Leu-rich_rpt"/>
</dbReference>
<dbReference type="PROSITE" id="PS51450">
    <property type="entry name" value="LRR"/>
    <property type="match status" value="2"/>
</dbReference>
<dbReference type="SUPFAM" id="SSF52058">
    <property type="entry name" value="L domain-like"/>
    <property type="match status" value="1"/>
</dbReference>
<evidence type="ECO:0000256" key="4">
    <source>
        <dbReference type="ARBA" id="ARBA00023212"/>
    </source>
</evidence>
<dbReference type="GO" id="GO:0005664">
    <property type="term" value="C:nuclear origin of replication recognition complex"/>
    <property type="evidence" value="ECO:0007669"/>
    <property type="project" value="TreeGrafter"/>
</dbReference>
<organism evidence="9 10">
    <name type="scientific">Larimichthys crocea</name>
    <name type="common">Large yellow croaker</name>
    <name type="synonym">Pseudosciaena crocea</name>
    <dbReference type="NCBI Taxonomy" id="215358"/>
    <lineage>
        <taxon>Eukaryota</taxon>
        <taxon>Metazoa</taxon>
        <taxon>Chordata</taxon>
        <taxon>Craniata</taxon>
        <taxon>Vertebrata</taxon>
        <taxon>Euteleostomi</taxon>
        <taxon>Actinopterygii</taxon>
        <taxon>Neopterygii</taxon>
        <taxon>Teleostei</taxon>
        <taxon>Neoteleostei</taxon>
        <taxon>Acanthomorphata</taxon>
        <taxon>Eupercaria</taxon>
        <taxon>Sciaenidae</taxon>
        <taxon>Larimichthys</taxon>
    </lineage>
</organism>
<evidence type="ECO:0000256" key="1">
    <source>
        <dbReference type="ARBA" id="ARBA00004123"/>
    </source>
</evidence>
<dbReference type="Pfam" id="PF23215">
    <property type="entry name" value="WD_LRWD1"/>
    <property type="match status" value="1"/>
</dbReference>
<feature type="compositionally biased region" description="Basic and acidic residues" evidence="6">
    <location>
        <begin position="308"/>
        <end position="332"/>
    </location>
</feature>
<evidence type="ECO:0000259" key="7">
    <source>
        <dbReference type="Pfam" id="PF23211"/>
    </source>
</evidence>